<comment type="caution">
    <text evidence="1">The sequence shown here is derived from an EMBL/GenBank/DDBJ whole genome shotgun (WGS) entry which is preliminary data.</text>
</comment>
<dbReference type="Proteomes" id="UP000060630">
    <property type="component" value="Unassembled WGS sequence"/>
</dbReference>
<evidence type="ECO:0000313" key="2">
    <source>
        <dbReference type="Proteomes" id="UP000060630"/>
    </source>
</evidence>
<gene>
    <name evidence="1" type="ORF">WL29_18620</name>
</gene>
<organism evidence="1 2">
    <name type="scientific">Burkholderia ubonensis</name>
    <dbReference type="NCBI Taxonomy" id="101571"/>
    <lineage>
        <taxon>Bacteria</taxon>
        <taxon>Pseudomonadati</taxon>
        <taxon>Pseudomonadota</taxon>
        <taxon>Betaproteobacteria</taxon>
        <taxon>Burkholderiales</taxon>
        <taxon>Burkholderiaceae</taxon>
        <taxon>Burkholderia</taxon>
        <taxon>Burkholderia cepacia complex</taxon>
    </lineage>
</organism>
<sequence>MPNASGSSLTLCVKKGHFAHDQYEVKVDGAVVVKGIDDETTGGVNGSYGGRPVNLTCTPVLSAPEEVTESQIESMRSMDPQATREQLKQRYLSLNTVETARHCVVRVDSRNVLSTDIHFE</sequence>
<dbReference type="EMBL" id="LPHD01000043">
    <property type="protein sequence ID" value="KWA84555.1"/>
    <property type="molecule type" value="Genomic_DNA"/>
</dbReference>
<proteinExistence type="predicted"/>
<evidence type="ECO:0000313" key="1">
    <source>
        <dbReference type="EMBL" id="KWA84555.1"/>
    </source>
</evidence>
<dbReference type="AlphaFoldDB" id="A0A119HFW6"/>
<name>A0A119HFW6_9BURK</name>
<protein>
    <submittedName>
        <fullName evidence="1">Uncharacterized protein</fullName>
    </submittedName>
</protein>
<reference evidence="1 2" key="1">
    <citation type="submission" date="2015-11" db="EMBL/GenBank/DDBJ databases">
        <title>Expanding the genomic diversity of Burkholderia species for the development of highly accurate diagnostics.</title>
        <authorList>
            <person name="Sahl J."/>
            <person name="Keim P."/>
            <person name="Wagner D."/>
        </authorList>
    </citation>
    <scope>NUCLEOTIDE SEQUENCE [LARGE SCALE GENOMIC DNA]</scope>
    <source>
        <strain evidence="1 2">MSMB2087WGS</strain>
    </source>
</reference>
<accession>A0A119HFW6</accession>